<accession>A0A9X4G2V6</accession>
<dbReference type="Proteomes" id="UP001142444">
    <property type="component" value="Unassembled WGS sequence"/>
</dbReference>
<dbReference type="PANTHER" id="PTHR39431:SF1">
    <property type="entry name" value="FRPA_C-RELATED PROTEIN"/>
    <property type="match status" value="1"/>
</dbReference>
<dbReference type="AlphaFoldDB" id="A0A9X4G2V6"/>
<organism evidence="1 2">
    <name type="scientific">Actinobacillus equuli subsp. equuli</name>
    <dbReference type="NCBI Taxonomy" id="202947"/>
    <lineage>
        <taxon>Bacteria</taxon>
        <taxon>Pseudomonadati</taxon>
        <taxon>Pseudomonadota</taxon>
        <taxon>Gammaproteobacteria</taxon>
        <taxon>Pasteurellales</taxon>
        <taxon>Pasteurellaceae</taxon>
        <taxon>Actinobacillus</taxon>
    </lineage>
</organism>
<comment type="caution">
    <text evidence="1">The sequence shown here is derived from an EMBL/GenBank/DDBJ whole genome shotgun (WGS) entry which is preliminary data.</text>
</comment>
<sequence length="393" mass="43976">MAEHYAVLKDEMRSKHVTLTESVFGRHEAVTIFVAPEGSRYLKDDGTYGESIFGHVFIGAAGVDYGEYGNPIYRKVSLGFSPGSDFSSNHDNISYNDHSRYPDASTLTIIAPTRPDLNQNLFRIYDHFQSGKATPDNYSLMFNDCIDFLAKIAKAIGISGLELALTPNQILKNLKFITDKFLTPLIIDLDGDGVELIDFDGESYFDFDNSGYLYKTDWVSPDDGLLVLDKNGDGIITNGNELFGGNSKIGNDQIALDGFHALSILDSNNDKMIDNLDEKWSELKIWKDVNSDRISQETELITLNDLDIKSINLEIEELDSLDNSGNLYKLSSKVHFNNKDVHEIVDVFFRDKSSDEEVNFIEPIDAKIPPLVSYPAMDVNLDNSYINVSMGIL</sequence>
<gene>
    <name evidence="1" type="ORF">OQ257_04380</name>
</gene>
<evidence type="ECO:0000313" key="2">
    <source>
        <dbReference type="Proteomes" id="UP001142444"/>
    </source>
</evidence>
<dbReference type="RefSeq" id="WP_275217570.1">
    <property type="nucleotide sequence ID" value="NZ_JAPHVQ010000003.1"/>
</dbReference>
<evidence type="ECO:0000313" key="1">
    <source>
        <dbReference type="EMBL" id="MDE8034401.1"/>
    </source>
</evidence>
<reference evidence="1" key="1">
    <citation type="submission" date="2022-11" db="EMBL/GenBank/DDBJ databases">
        <authorList>
            <person name="Kamali M."/>
            <person name="Peak L."/>
            <person name="Go Y.Y."/>
            <person name="Balasuriya U.B.R."/>
            <person name="Carossino M."/>
        </authorList>
    </citation>
    <scope>NUCLEOTIDE SEQUENCE</scope>
    <source>
        <strain evidence="1">4524</strain>
    </source>
</reference>
<proteinExistence type="predicted"/>
<keyword evidence="2" id="KW-1185">Reference proteome</keyword>
<protein>
    <submittedName>
        <fullName evidence="1">Uncharacterized protein</fullName>
    </submittedName>
</protein>
<dbReference type="EMBL" id="JAPHVQ010000003">
    <property type="protein sequence ID" value="MDE8034401.1"/>
    <property type="molecule type" value="Genomic_DNA"/>
</dbReference>
<name>A0A9X4G2V6_ACTEU</name>
<reference evidence="1" key="2">
    <citation type="journal article" date="2023" name="Pathogens">
        <title>Pathological Features and Genomic Characterization of an Actinobacillus equuli subsp. equuli Bearing Unique Virulence-Associated Genes from an Adult Horse with Pleuropneumonia.</title>
        <authorList>
            <person name="Kamali M."/>
            <person name="Carossino M."/>
            <person name="Del Piero F."/>
            <person name="Peak L."/>
            <person name="Mitchell M.S."/>
            <person name="Willette J."/>
            <person name="Baker R."/>
            <person name="Li F."/>
            <person name="Kenez A."/>
            <person name="Balasuriya U.B.R."/>
            <person name="Go Y.Y."/>
        </authorList>
    </citation>
    <scope>NUCLEOTIDE SEQUENCE</scope>
    <source>
        <strain evidence="1">4524</strain>
    </source>
</reference>
<dbReference type="PANTHER" id="PTHR39431">
    <property type="entry name" value="FRPA/C-RELATED PROTEIN"/>
    <property type="match status" value="1"/>
</dbReference>